<dbReference type="SUPFAM" id="SSF49464">
    <property type="entry name" value="Carboxypeptidase regulatory domain-like"/>
    <property type="match status" value="1"/>
</dbReference>
<dbReference type="Pfam" id="PF25183">
    <property type="entry name" value="OMP_b-brl_4"/>
    <property type="match status" value="1"/>
</dbReference>
<dbReference type="KEGG" id="trs:Terro_1186"/>
<dbReference type="Proteomes" id="UP000006056">
    <property type="component" value="Chromosome"/>
</dbReference>
<reference evidence="9 10" key="1">
    <citation type="submission" date="2012-06" db="EMBL/GenBank/DDBJ databases">
        <title>Complete genome of Terriglobus roseus DSM 18391.</title>
        <authorList>
            <consortium name="US DOE Joint Genome Institute (JGI-PGF)"/>
            <person name="Lucas S."/>
            <person name="Copeland A."/>
            <person name="Lapidus A."/>
            <person name="Glavina del Rio T."/>
            <person name="Dalin E."/>
            <person name="Tice H."/>
            <person name="Bruce D."/>
            <person name="Goodwin L."/>
            <person name="Pitluck S."/>
            <person name="Peters L."/>
            <person name="Mikhailova N."/>
            <person name="Munk A.C.C."/>
            <person name="Kyrpides N."/>
            <person name="Mavromatis K."/>
            <person name="Ivanova N."/>
            <person name="Brettin T."/>
            <person name="Detter J.C."/>
            <person name="Han C."/>
            <person name="Larimer F."/>
            <person name="Land M."/>
            <person name="Hauser L."/>
            <person name="Markowitz V."/>
            <person name="Cheng J.-F."/>
            <person name="Hugenholtz P."/>
            <person name="Woyke T."/>
            <person name="Wu D."/>
            <person name="Brambilla E."/>
            <person name="Klenk H.-P."/>
            <person name="Eisen J.A."/>
        </authorList>
    </citation>
    <scope>NUCLEOTIDE SEQUENCE [LARGE SCALE GENOMIC DNA]</scope>
    <source>
        <strain evidence="10">DSM 18391 / NRRL B-41598 / KBS 63</strain>
    </source>
</reference>
<evidence type="ECO:0000256" key="2">
    <source>
        <dbReference type="ARBA" id="ARBA00022448"/>
    </source>
</evidence>
<evidence type="ECO:0000256" key="4">
    <source>
        <dbReference type="ARBA" id="ARBA00022692"/>
    </source>
</evidence>
<dbReference type="InterPro" id="IPR036942">
    <property type="entry name" value="Beta-barrel_TonB_sf"/>
</dbReference>
<proteinExistence type="predicted"/>
<dbReference type="InterPro" id="IPR039426">
    <property type="entry name" value="TonB-dep_rcpt-like"/>
</dbReference>
<evidence type="ECO:0000256" key="1">
    <source>
        <dbReference type="ARBA" id="ARBA00004571"/>
    </source>
</evidence>
<keyword evidence="3" id="KW-1134">Transmembrane beta strand</keyword>
<keyword evidence="5" id="KW-0472">Membrane</keyword>
<dbReference type="GO" id="GO:0009279">
    <property type="term" value="C:cell outer membrane"/>
    <property type="evidence" value="ECO:0007669"/>
    <property type="project" value="UniProtKB-SubCell"/>
</dbReference>
<evidence type="ECO:0000256" key="7">
    <source>
        <dbReference type="SAM" id="SignalP"/>
    </source>
</evidence>
<dbReference type="eggNOG" id="COG4771">
    <property type="taxonomic scope" value="Bacteria"/>
</dbReference>
<evidence type="ECO:0000256" key="6">
    <source>
        <dbReference type="ARBA" id="ARBA00023237"/>
    </source>
</evidence>
<dbReference type="OrthoDB" id="97893at2"/>
<accession>I3ZE29</accession>
<evidence type="ECO:0000256" key="5">
    <source>
        <dbReference type="ARBA" id="ARBA00023136"/>
    </source>
</evidence>
<feature type="signal peptide" evidence="7">
    <location>
        <begin position="1"/>
        <end position="25"/>
    </location>
</feature>
<dbReference type="Pfam" id="PF13620">
    <property type="entry name" value="CarboxypepD_reg"/>
    <property type="match status" value="1"/>
</dbReference>
<gene>
    <name evidence="9" type="ordered locus">Terro_1186</name>
</gene>
<dbReference type="InterPro" id="IPR008969">
    <property type="entry name" value="CarboxyPept-like_regulatory"/>
</dbReference>
<dbReference type="GO" id="GO:0015344">
    <property type="term" value="F:siderophore uptake transmembrane transporter activity"/>
    <property type="evidence" value="ECO:0007669"/>
    <property type="project" value="TreeGrafter"/>
</dbReference>
<dbReference type="EMBL" id="CP003379">
    <property type="protein sequence ID" value="AFL87497.1"/>
    <property type="molecule type" value="Genomic_DNA"/>
</dbReference>
<comment type="subcellular location">
    <subcellularLocation>
        <location evidence="1">Cell outer membrane</location>
        <topology evidence="1">Multi-pass membrane protein</topology>
    </subcellularLocation>
</comment>
<evidence type="ECO:0000313" key="10">
    <source>
        <dbReference type="Proteomes" id="UP000006056"/>
    </source>
</evidence>
<dbReference type="SUPFAM" id="SSF56935">
    <property type="entry name" value="Porins"/>
    <property type="match status" value="1"/>
</dbReference>
<keyword evidence="10" id="KW-1185">Reference proteome</keyword>
<dbReference type="InterPro" id="IPR057601">
    <property type="entry name" value="Oar-like_b-barrel"/>
</dbReference>
<dbReference type="STRING" id="926566.Terro_1186"/>
<name>I3ZE29_TERRK</name>
<evidence type="ECO:0000256" key="3">
    <source>
        <dbReference type="ARBA" id="ARBA00022452"/>
    </source>
</evidence>
<feature type="domain" description="TonB-dependent transporter Oar-like beta-barrel" evidence="8">
    <location>
        <begin position="264"/>
        <end position="1176"/>
    </location>
</feature>
<protein>
    <recommendedName>
        <fullName evidence="8">TonB-dependent transporter Oar-like beta-barrel domain-containing protein</fullName>
    </recommendedName>
</protein>
<organism evidence="9 10">
    <name type="scientific">Terriglobus roseus (strain DSM 18391 / NRRL B-41598 / KBS 63)</name>
    <dbReference type="NCBI Taxonomy" id="926566"/>
    <lineage>
        <taxon>Bacteria</taxon>
        <taxon>Pseudomonadati</taxon>
        <taxon>Acidobacteriota</taxon>
        <taxon>Terriglobia</taxon>
        <taxon>Terriglobales</taxon>
        <taxon>Acidobacteriaceae</taxon>
        <taxon>Terriglobus</taxon>
    </lineage>
</organism>
<keyword evidence="7" id="KW-0732">Signal</keyword>
<feature type="chain" id="PRO_5003683953" description="TonB-dependent transporter Oar-like beta-barrel domain-containing protein" evidence="7">
    <location>
        <begin position="26"/>
        <end position="1183"/>
    </location>
</feature>
<keyword evidence="6" id="KW-0998">Cell outer membrane</keyword>
<dbReference type="HOGENOM" id="CLU_006298_0_0_0"/>
<evidence type="ECO:0000259" key="8">
    <source>
        <dbReference type="Pfam" id="PF25183"/>
    </source>
</evidence>
<keyword evidence="4" id="KW-0812">Transmembrane</keyword>
<dbReference type="PANTHER" id="PTHR30069">
    <property type="entry name" value="TONB-DEPENDENT OUTER MEMBRANE RECEPTOR"/>
    <property type="match status" value="1"/>
</dbReference>
<evidence type="ECO:0000313" key="9">
    <source>
        <dbReference type="EMBL" id="AFL87497.1"/>
    </source>
</evidence>
<dbReference type="PANTHER" id="PTHR30069:SF46">
    <property type="entry name" value="OAR PROTEIN"/>
    <property type="match status" value="1"/>
</dbReference>
<dbReference type="Gene3D" id="2.40.170.20">
    <property type="entry name" value="TonB-dependent receptor, beta-barrel domain"/>
    <property type="match status" value="1"/>
</dbReference>
<keyword evidence="2" id="KW-0813">Transport</keyword>
<dbReference type="AlphaFoldDB" id="I3ZE29"/>
<dbReference type="Gene3D" id="2.60.40.1120">
    <property type="entry name" value="Carboxypeptidase-like, regulatory domain"/>
    <property type="match status" value="1"/>
</dbReference>
<dbReference type="GO" id="GO:0044718">
    <property type="term" value="P:siderophore transmembrane transport"/>
    <property type="evidence" value="ECO:0007669"/>
    <property type="project" value="TreeGrafter"/>
</dbReference>
<sequence length="1183" mass="125926">MELVQVRRNARACLTLRCVSTVVVALPGATVSRAMHAQTPGTGAITGAVLDPSGRVVVHAEVVAIHDATHQERRGVTDDSGIYRLSLLSPGRYTITVSSPGFASVGLPLVAVDTGGVSSINVTLSTAKADTRVQVNADASLASFESATLGGLVDQTAVLALPLRNRNFTQILGLSPGVITEVPSAAAIGAGTQNVSSNGAKTTANNVQFNGVDANNLAQNSMTNIGQEVGVAIPAPDAIDQFKVQTANFDAAYGRGSGANVDVVSKTGSNHFHGTVWEFLRNDLFDANDFFLKQQGQRRPVLKQNLFGGTLGGPIRHDRTFFFLAYQGLRSSNGLGAKRTATLPLLTSDRSARKLGAQFCPDEHTDGQGAPLSGYLTHAGGTQVACDGSNINPVALAILNAKLPGGDFAIPSPQTVLAGTDPSELPVGQSTFAPPARYSEDQFSIHLDHALSPKNTLSGRFFYSRSPFTLPFSQNAANVPGWGTEQLDRNTIFLLADTHVFSANLVNVARAAYMRFDGTARVQHPLLASAIGQSSPTGLVGQATGAPGMSIDGLFTIGDAGTPSQWQVTNSFIYQDTLSWLRRRNSLRFGAEVKHHQVDIDAPFSQTGLTDIATFADFLVGQSAAQNGSSSGVSNVTTSYGASGIARKDGVYNDFAAFVQDDIRLLPRLSLNVGVRYEIFGAPYEKNGRLPNFDPTLATGDVSAGGSLSGFVVPSNFSGDIPAGVTRLNRLSLWTSRFGDVSPRFGFAWQVSGQPAVVIRGGYGIYFDQHSGGYIEGQIGQAPFSVQQFLSGSPNGGATLQNPFSPQLPAADNYPIFVPRVPFGFPFLQGISPELKDAYTQEFNLNVQTELSHNDLLQIGYVGSRSIHRPGSIEFDQALLASPTRPVNGETTNSTNNLIERLPIQGVSPGSLFTMSIFQANFNSLQASITHRMSHGFQLQGSYTYSKSLDETSGSGGGIGYEVWLVTNDQTNPRQAYGTTDFDRTHRAVLNFTWQGPRFRTLPLLARAFLADWMVSGVAVAQSGTPMTITDGNAASVYGNFLNRAQRSGGRVSTPGSDFDRVIGRYLDGAAFTRAPQAPFASSPADQDFGNSGVGIVRGPGQRNFDLTVERAFPIREGNAFRIRAEFLNLTNTTQFNNPGTTLNFTGDPAGSISQYKPSASFGRILSTNGNSRVVQLAARYSF</sequence>